<keyword evidence="2" id="KW-1185">Reference proteome</keyword>
<dbReference type="Proteomes" id="UP000800036">
    <property type="component" value="Unassembled WGS sequence"/>
</dbReference>
<evidence type="ECO:0000313" key="1">
    <source>
        <dbReference type="EMBL" id="KAF1964912.1"/>
    </source>
</evidence>
<dbReference type="EMBL" id="ML976774">
    <property type="protein sequence ID" value="KAF1964912.1"/>
    <property type="molecule type" value="Genomic_DNA"/>
</dbReference>
<evidence type="ECO:0000313" key="2">
    <source>
        <dbReference type="Proteomes" id="UP000800036"/>
    </source>
</evidence>
<organism evidence="1 2">
    <name type="scientific">Bimuria novae-zelandiae CBS 107.79</name>
    <dbReference type="NCBI Taxonomy" id="1447943"/>
    <lineage>
        <taxon>Eukaryota</taxon>
        <taxon>Fungi</taxon>
        <taxon>Dikarya</taxon>
        <taxon>Ascomycota</taxon>
        <taxon>Pezizomycotina</taxon>
        <taxon>Dothideomycetes</taxon>
        <taxon>Pleosporomycetidae</taxon>
        <taxon>Pleosporales</taxon>
        <taxon>Massarineae</taxon>
        <taxon>Didymosphaeriaceae</taxon>
        <taxon>Bimuria</taxon>
    </lineage>
</organism>
<reference evidence="1" key="1">
    <citation type="journal article" date="2020" name="Stud. Mycol.">
        <title>101 Dothideomycetes genomes: a test case for predicting lifestyles and emergence of pathogens.</title>
        <authorList>
            <person name="Haridas S."/>
            <person name="Albert R."/>
            <person name="Binder M."/>
            <person name="Bloem J."/>
            <person name="Labutti K."/>
            <person name="Salamov A."/>
            <person name="Andreopoulos B."/>
            <person name="Baker S."/>
            <person name="Barry K."/>
            <person name="Bills G."/>
            <person name="Bluhm B."/>
            <person name="Cannon C."/>
            <person name="Castanera R."/>
            <person name="Culley D."/>
            <person name="Daum C."/>
            <person name="Ezra D."/>
            <person name="Gonzalez J."/>
            <person name="Henrissat B."/>
            <person name="Kuo A."/>
            <person name="Liang C."/>
            <person name="Lipzen A."/>
            <person name="Lutzoni F."/>
            <person name="Magnuson J."/>
            <person name="Mondo S."/>
            <person name="Nolan M."/>
            <person name="Ohm R."/>
            <person name="Pangilinan J."/>
            <person name="Park H.-J."/>
            <person name="Ramirez L."/>
            <person name="Alfaro M."/>
            <person name="Sun H."/>
            <person name="Tritt A."/>
            <person name="Yoshinaga Y."/>
            <person name="Zwiers L.-H."/>
            <person name="Turgeon B."/>
            <person name="Goodwin S."/>
            <person name="Spatafora J."/>
            <person name="Crous P."/>
            <person name="Grigoriev I."/>
        </authorList>
    </citation>
    <scope>NUCLEOTIDE SEQUENCE</scope>
    <source>
        <strain evidence="1">CBS 107.79</strain>
    </source>
</reference>
<protein>
    <recommendedName>
        <fullName evidence="3">F-box domain-containing protein</fullName>
    </recommendedName>
</protein>
<gene>
    <name evidence="1" type="ORF">BU23DRAFT_629613</name>
</gene>
<evidence type="ECO:0008006" key="3">
    <source>
        <dbReference type="Google" id="ProtNLM"/>
    </source>
</evidence>
<sequence>MPTWWHLRLRDRSRVKWFVVKNLFHFRNVNQKWRGVIDNDSQLRKVLFMEPIDKCIIVNPEPRIDFCLSYEVHYHQYFGKIMGTEDTKPPRSHYLWLDNCADDGAFSTKLHPILDNIPKWGEMVHLKMMDWRISSLGRHEPQSLKFYDTNDLKNSLRKCSRYPSINRDESIWMNINQWCYVHFNGGSTFGDRPEPPLTDEVYIDEKSEGEGVRVGQAAQELQDILRSDIAPRLDAYGRHMLPCHTKDEMFVKDWEYM</sequence>
<proteinExistence type="predicted"/>
<dbReference type="AlphaFoldDB" id="A0A6A5UM81"/>
<accession>A0A6A5UM81</accession>
<name>A0A6A5UM81_9PLEO</name>